<feature type="region of interest" description="Disordered" evidence="1">
    <location>
        <begin position="1"/>
        <end position="41"/>
    </location>
</feature>
<evidence type="ECO:0000313" key="2">
    <source>
        <dbReference type="EMBL" id="QDV22995.1"/>
    </source>
</evidence>
<evidence type="ECO:0000256" key="1">
    <source>
        <dbReference type="SAM" id="MobiDB-lite"/>
    </source>
</evidence>
<feature type="compositionally biased region" description="Polar residues" evidence="1">
    <location>
        <begin position="10"/>
        <end position="33"/>
    </location>
</feature>
<keyword evidence="3" id="KW-1185">Reference proteome</keyword>
<protein>
    <submittedName>
        <fullName evidence="2">Uncharacterized protein</fullName>
    </submittedName>
</protein>
<sequence length="170" mass="18530">MEQSARIAKQTRTSNSVIASNLESGATVPQGTSNRKRSPNRSPVLRADICIVPGALQAITVTVHDLPYPSSSFNRRFRFEFKSQTMVNGYLSLLLPLPIERNNIVSTTTISLSTRTVEGKTQAITEQRRSALIQSCNAAGGILLWKPSITDCCWGSPDKSVHSLGSLLRS</sequence>
<reference evidence="2 3" key="1">
    <citation type="submission" date="2019-02" db="EMBL/GenBank/DDBJ databases">
        <title>Deep-cultivation of Planctomycetes and their phenomic and genomic characterization uncovers novel biology.</title>
        <authorList>
            <person name="Wiegand S."/>
            <person name="Jogler M."/>
            <person name="Boedeker C."/>
            <person name="Pinto D."/>
            <person name="Vollmers J."/>
            <person name="Rivas-Marin E."/>
            <person name="Kohn T."/>
            <person name="Peeters S.H."/>
            <person name="Heuer A."/>
            <person name="Rast P."/>
            <person name="Oberbeckmann S."/>
            <person name="Bunk B."/>
            <person name="Jeske O."/>
            <person name="Meyerdierks A."/>
            <person name="Storesund J.E."/>
            <person name="Kallscheuer N."/>
            <person name="Luecker S."/>
            <person name="Lage O.M."/>
            <person name="Pohl T."/>
            <person name="Merkel B.J."/>
            <person name="Hornburger P."/>
            <person name="Mueller R.-W."/>
            <person name="Bruemmer F."/>
            <person name="Labrenz M."/>
            <person name="Spormann A.M."/>
            <person name="Op den Camp H."/>
            <person name="Overmann J."/>
            <person name="Amann R."/>
            <person name="Jetten M.S.M."/>
            <person name="Mascher T."/>
            <person name="Medema M.H."/>
            <person name="Devos D.P."/>
            <person name="Kaster A.-K."/>
            <person name="Ovreas L."/>
            <person name="Rohde M."/>
            <person name="Galperin M.Y."/>
            <person name="Jogler C."/>
        </authorList>
    </citation>
    <scope>NUCLEOTIDE SEQUENCE [LARGE SCALE GENOMIC DNA]</scope>
    <source>
        <strain evidence="2 3">Q31a</strain>
    </source>
</reference>
<proteinExistence type="predicted"/>
<name>A0A518G348_9BACT</name>
<organism evidence="2 3">
    <name type="scientific">Aureliella helgolandensis</name>
    <dbReference type="NCBI Taxonomy" id="2527968"/>
    <lineage>
        <taxon>Bacteria</taxon>
        <taxon>Pseudomonadati</taxon>
        <taxon>Planctomycetota</taxon>
        <taxon>Planctomycetia</taxon>
        <taxon>Pirellulales</taxon>
        <taxon>Pirellulaceae</taxon>
        <taxon>Aureliella</taxon>
    </lineage>
</organism>
<evidence type="ECO:0000313" key="3">
    <source>
        <dbReference type="Proteomes" id="UP000318017"/>
    </source>
</evidence>
<gene>
    <name evidence="2" type="ORF">Q31a_12880</name>
</gene>
<accession>A0A518G348</accession>
<dbReference type="Proteomes" id="UP000318017">
    <property type="component" value="Chromosome"/>
</dbReference>
<dbReference type="AlphaFoldDB" id="A0A518G348"/>
<dbReference type="EMBL" id="CP036298">
    <property type="protein sequence ID" value="QDV22995.1"/>
    <property type="molecule type" value="Genomic_DNA"/>
</dbReference>
<dbReference type="KEGG" id="ahel:Q31a_12880"/>